<comment type="caution">
    <text evidence="1">The sequence shown here is derived from an EMBL/GenBank/DDBJ whole genome shotgun (WGS) entry which is preliminary data.</text>
</comment>
<evidence type="ECO:0000313" key="2">
    <source>
        <dbReference type="Proteomes" id="UP000239480"/>
    </source>
</evidence>
<dbReference type="AlphaFoldDB" id="A0A2T0RL07"/>
<protein>
    <submittedName>
        <fullName evidence="1">Uncharacterized protein DUF1992</fullName>
    </submittedName>
</protein>
<organism evidence="1 2">
    <name type="scientific">Aliiruegeria haliotis</name>
    <dbReference type="NCBI Taxonomy" id="1280846"/>
    <lineage>
        <taxon>Bacteria</taxon>
        <taxon>Pseudomonadati</taxon>
        <taxon>Pseudomonadota</taxon>
        <taxon>Alphaproteobacteria</taxon>
        <taxon>Rhodobacterales</taxon>
        <taxon>Roseobacteraceae</taxon>
        <taxon>Aliiruegeria</taxon>
    </lineage>
</organism>
<dbReference type="Proteomes" id="UP000239480">
    <property type="component" value="Unassembled WGS sequence"/>
</dbReference>
<dbReference type="EMBL" id="PVTD01000008">
    <property type="protein sequence ID" value="PRY21793.1"/>
    <property type="molecule type" value="Genomic_DNA"/>
</dbReference>
<keyword evidence="2" id="KW-1185">Reference proteome</keyword>
<gene>
    <name evidence="1" type="ORF">CLV78_10864</name>
</gene>
<reference evidence="1 2" key="1">
    <citation type="submission" date="2018-03" db="EMBL/GenBank/DDBJ databases">
        <title>Genomic Encyclopedia of Archaeal and Bacterial Type Strains, Phase II (KMG-II): from individual species to whole genera.</title>
        <authorList>
            <person name="Goeker M."/>
        </authorList>
    </citation>
    <scope>NUCLEOTIDE SEQUENCE [LARGE SCALE GENOMIC DNA]</scope>
    <source>
        <strain evidence="1 2">DSM 29328</strain>
    </source>
</reference>
<dbReference type="OrthoDB" id="9798476at2"/>
<proteinExistence type="predicted"/>
<name>A0A2T0RL07_9RHOB</name>
<dbReference type="RefSeq" id="WP_106206309.1">
    <property type="nucleotide sequence ID" value="NZ_PVTD01000008.1"/>
</dbReference>
<accession>A0A2T0RL07</accession>
<evidence type="ECO:0000313" key="1">
    <source>
        <dbReference type="EMBL" id="PRY21793.1"/>
    </source>
</evidence>
<sequence length="106" mass="12010">MNAINHPLNLTIDLYLQRMEKRGAFRELPGEGEPVELSKDTPSVINRMMAEADVKPAAVVLYRKQTDLRARLTACMDPAECKVIQRELADLQTRLAIELESLNRFG</sequence>